<dbReference type="AlphaFoldDB" id="A0A0E2BBY1"/>
<keyword evidence="2" id="KW-1185">Reference proteome</keyword>
<reference evidence="1" key="1">
    <citation type="submission" date="2012-10" db="EMBL/GenBank/DDBJ databases">
        <authorList>
            <person name="Harkins D.M."/>
            <person name="Durkin A.S."/>
            <person name="Brinkac L.M."/>
            <person name="Haft D.H."/>
            <person name="Selengut J.D."/>
            <person name="Sanka R."/>
            <person name="DePew J."/>
            <person name="Purushe J."/>
            <person name="Matthias M.A."/>
            <person name="Vinetz J.M."/>
            <person name="Sutton G.G."/>
            <person name="Nierman W.C."/>
            <person name="Fouts D.E."/>
        </authorList>
    </citation>
    <scope>NUCLEOTIDE SEQUENCE [LARGE SCALE GENOMIC DNA]</scope>
    <source>
        <strain evidence="1">MOR084</strain>
    </source>
</reference>
<comment type="caution">
    <text evidence="1">The sequence shown here is derived from an EMBL/GenBank/DDBJ whole genome shotgun (WGS) entry which is preliminary data.</text>
</comment>
<proteinExistence type="predicted"/>
<gene>
    <name evidence="1" type="ORF">LEP1GSC179_0876</name>
</gene>
<evidence type="ECO:0000313" key="2">
    <source>
        <dbReference type="Proteomes" id="UP000006329"/>
    </source>
</evidence>
<evidence type="ECO:0000313" key="1">
    <source>
        <dbReference type="EMBL" id="EKO32389.1"/>
    </source>
</evidence>
<protein>
    <submittedName>
        <fullName evidence="1">Uncharacterized protein</fullName>
    </submittedName>
</protein>
<dbReference type="EMBL" id="AHON02000073">
    <property type="protein sequence ID" value="EKO32389.1"/>
    <property type="molecule type" value="Genomic_DNA"/>
</dbReference>
<organism evidence="1 2">
    <name type="scientific">Leptospira santarosai str. MOR084</name>
    <dbReference type="NCBI Taxonomy" id="1049984"/>
    <lineage>
        <taxon>Bacteria</taxon>
        <taxon>Pseudomonadati</taxon>
        <taxon>Spirochaetota</taxon>
        <taxon>Spirochaetia</taxon>
        <taxon>Leptospirales</taxon>
        <taxon>Leptospiraceae</taxon>
        <taxon>Leptospira</taxon>
    </lineage>
</organism>
<dbReference type="Proteomes" id="UP000006329">
    <property type="component" value="Unassembled WGS sequence"/>
</dbReference>
<name>A0A0E2BBY1_9LEPT</name>
<accession>A0A0E2BBY1</accession>
<sequence length="50" mass="6115">MIAHLKVVSRTEESYSFLNPDLRVQNRSFFRCIYNSVRFTKKDLRYESLR</sequence>